<accession>A0A371J4F8</accession>
<gene>
    <name evidence="1" type="ORF">CHL78_009165</name>
</gene>
<organism evidence="1 2">
    <name type="scientific">Romboutsia weinsteinii</name>
    <dbReference type="NCBI Taxonomy" id="2020949"/>
    <lineage>
        <taxon>Bacteria</taxon>
        <taxon>Bacillati</taxon>
        <taxon>Bacillota</taxon>
        <taxon>Clostridia</taxon>
        <taxon>Peptostreptococcales</taxon>
        <taxon>Peptostreptococcaceae</taxon>
        <taxon>Romboutsia</taxon>
    </lineage>
</organism>
<evidence type="ECO:0000313" key="2">
    <source>
        <dbReference type="Proteomes" id="UP000215694"/>
    </source>
</evidence>
<reference evidence="1 2" key="1">
    <citation type="journal article" date="2017" name="Genome Announc.">
        <title>Draft Genome Sequence of Romboutsia weinsteinii sp. nov. Strain CCRI-19649(T) Isolated from Surface Water.</title>
        <authorList>
            <person name="Maheux A.F."/>
            <person name="Boudreau D.K."/>
            <person name="Berube E."/>
            <person name="Boissinot M."/>
            <person name="Cantin P."/>
            <person name="Raymond F."/>
            <person name="Corbeil J."/>
            <person name="Omar R.F."/>
            <person name="Bergeron M.G."/>
        </authorList>
    </citation>
    <scope>NUCLEOTIDE SEQUENCE [LARGE SCALE GENOMIC DNA]</scope>
    <source>
        <strain evidence="1 2">CCRI-19649</strain>
    </source>
</reference>
<dbReference type="RefSeq" id="WP_094367095.1">
    <property type="nucleotide sequence ID" value="NZ_NOJY02000012.1"/>
</dbReference>
<name>A0A371J4F8_9FIRM</name>
<dbReference type="Proteomes" id="UP000215694">
    <property type="component" value="Unassembled WGS sequence"/>
</dbReference>
<comment type="caution">
    <text evidence="1">The sequence shown here is derived from an EMBL/GenBank/DDBJ whole genome shotgun (WGS) entry which is preliminary data.</text>
</comment>
<sequence>MFSQHIFNNDSESLIIKSAFENEEEKLSEISYGAGDGANNVGLEYKVANDSRKLSISAIVEDISLYEKISETVDNKDYKLLKSYNEISKDIATTNNLSADDVIKKINIEPTSDSYDDINNNLEIISYIFKYDV</sequence>
<dbReference type="EMBL" id="NOJY02000012">
    <property type="protein sequence ID" value="RDY27625.1"/>
    <property type="molecule type" value="Genomic_DNA"/>
</dbReference>
<protein>
    <submittedName>
        <fullName evidence="1">Uncharacterized protein</fullName>
    </submittedName>
</protein>
<keyword evidence="2" id="KW-1185">Reference proteome</keyword>
<proteinExistence type="predicted"/>
<evidence type="ECO:0000313" key="1">
    <source>
        <dbReference type="EMBL" id="RDY27625.1"/>
    </source>
</evidence>
<dbReference type="AlphaFoldDB" id="A0A371J4F8"/>